<dbReference type="STRING" id="1618480.US11_C0006G0012"/>
<evidence type="ECO:0000313" key="2">
    <source>
        <dbReference type="EMBL" id="KKQ01570.1"/>
    </source>
</evidence>
<organism evidence="2 3">
    <name type="scientific">Candidatus Roizmanbacteria bacterium GW2011_GWA2_36_23</name>
    <dbReference type="NCBI Taxonomy" id="1618480"/>
    <lineage>
        <taxon>Bacteria</taxon>
        <taxon>Candidatus Roizmaniibacteriota</taxon>
    </lineage>
</organism>
<name>A0A0G0EKJ5_9BACT</name>
<evidence type="ECO:0000256" key="1">
    <source>
        <dbReference type="SAM" id="Phobius"/>
    </source>
</evidence>
<dbReference type="AlphaFoldDB" id="A0A0G0EKJ5"/>
<reference evidence="2 3" key="1">
    <citation type="journal article" date="2015" name="Nature">
        <title>rRNA introns, odd ribosomes, and small enigmatic genomes across a large radiation of phyla.</title>
        <authorList>
            <person name="Brown C.T."/>
            <person name="Hug L.A."/>
            <person name="Thomas B.C."/>
            <person name="Sharon I."/>
            <person name="Castelle C.J."/>
            <person name="Singh A."/>
            <person name="Wilkins M.J."/>
            <person name="Williams K.H."/>
            <person name="Banfield J.F."/>
        </authorList>
    </citation>
    <scope>NUCLEOTIDE SEQUENCE [LARGE SCALE GENOMIC DNA]</scope>
</reference>
<sequence>MNLKKIAQIVSVILGPILWLVLLVLLIFKSESSLDRLIILSMLFLVFFVLVPFGYIYYAYKHKKIKDLDLSNRKQRLIPLILTNISLLIGSVFINYVGNQSTKDIIFLFLILLLINTVITVFWKISLHMALNIVFVLLVNAYYQWRMWYLWMFIPLIFWSRLYLKKHTLSQITVSLLLNGAVVLLFLRMKHLI</sequence>
<keyword evidence="1" id="KW-0472">Membrane</keyword>
<proteinExistence type="predicted"/>
<keyword evidence="1" id="KW-0812">Transmembrane</keyword>
<evidence type="ECO:0000313" key="3">
    <source>
        <dbReference type="Proteomes" id="UP000034344"/>
    </source>
</evidence>
<accession>A0A0G0EKJ5</accession>
<feature type="transmembrane region" description="Helical" evidence="1">
    <location>
        <begin position="6"/>
        <end position="28"/>
    </location>
</feature>
<keyword evidence="1" id="KW-1133">Transmembrane helix</keyword>
<comment type="caution">
    <text evidence="2">The sequence shown here is derived from an EMBL/GenBank/DDBJ whole genome shotgun (WGS) entry which is preliminary data.</text>
</comment>
<dbReference type="CDD" id="cd01610">
    <property type="entry name" value="PAP2_like"/>
    <property type="match status" value="1"/>
</dbReference>
<feature type="transmembrane region" description="Helical" evidence="1">
    <location>
        <begin position="171"/>
        <end position="189"/>
    </location>
</feature>
<protein>
    <submittedName>
        <fullName evidence="2">Phosphoesterase PA-phosphatase related protein</fullName>
    </submittedName>
</protein>
<feature type="transmembrane region" description="Helical" evidence="1">
    <location>
        <begin position="145"/>
        <end position="164"/>
    </location>
</feature>
<feature type="transmembrane region" description="Helical" evidence="1">
    <location>
        <begin position="77"/>
        <end position="98"/>
    </location>
</feature>
<dbReference type="Proteomes" id="UP000034344">
    <property type="component" value="Unassembled WGS sequence"/>
</dbReference>
<feature type="transmembrane region" description="Helical" evidence="1">
    <location>
        <begin position="105"/>
        <end position="125"/>
    </location>
</feature>
<dbReference type="EMBL" id="LBRS01000006">
    <property type="protein sequence ID" value="KKQ01570.1"/>
    <property type="molecule type" value="Genomic_DNA"/>
</dbReference>
<feature type="transmembrane region" description="Helical" evidence="1">
    <location>
        <begin position="37"/>
        <end position="57"/>
    </location>
</feature>
<gene>
    <name evidence="2" type="ORF">US11_C0006G0012</name>
</gene>